<dbReference type="RefSeq" id="WP_211481098.1">
    <property type="nucleotide sequence ID" value="NZ_FNJR01000001.1"/>
</dbReference>
<dbReference type="EMBL" id="FNJR01000001">
    <property type="protein sequence ID" value="SDO96574.1"/>
    <property type="molecule type" value="Genomic_DNA"/>
</dbReference>
<gene>
    <name evidence="1" type="ORF">SAMN04487905_101272</name>
</gene>
<organism evidence="1 2">
    <name type="scientific">Actinopolyspora xinjiangensis</name>
    <dbReference type="NCBI Taxonomy" id="405564"/>
    <lineage>
        <taxon>Bacteria</taxon>
        <taxon>Bacillati</taxon>
        <taxon>Actinomycetota</taxon>
        <taxon>Actinomycetes</taxon>
        <taxon>Actinopolysporales</taxon>
        <taxon>Actinopolysporaceae</taxon>
        <taxon>Actinopolyspora</taxon>
    </lineage>
</organism>
<name>A0A1H0NV92_9ACTN</name>
<proteinExistence type="predicted"/>
<dbReference type="STRING" id="405564.SAMN04487905_101272"/>
<keyword evidence="2" id="KW-1185">Reference proteome</keyword>
<dbReference type="Proteomes" id="UP000199497">
    <property type="component" value="Unassembled WGS sequence"/>
</dbReference>
<protein>
    <submittedName>
        <fullName evidence="1">Uncharacterized protein</fullName>
    </submittedName>
</protein>
<evidence type="ECO:0000313" key="1">
    <source>
        <dbReference type="EMBL" id="SDO96574.1"/>
    </source>
</evidence>
<accession>A0A1H0NV92</accession>
<dbReference type="AlphaFoldDB" id="A0A1H0NV92"/>
<sequence length="173" mass="19088">MPTSEHCVPPPRFVTSTGSGEIHATAPYKHTDSARAGRGFVACFCGQTIELPPHPPDRILAGWHHYCRVCTQHLLAASNHHPPSPTNTYEPWLLELAHLDTDSPTTIPPSRWRDITCHQQRHGPTVLRLKPTASGIALLAPTPAAVTLLTAEQARHLRDELDSALLERETWPS</sequence>
<evidence type="ECO:0000313" key="2">
    <source>
        <dbReference type="Proteomes" id="UP000199497"/>
    </source>
</evidence>
<reference evidence="2" key="1">
    <citation type="submission" date="2016-10" db="EMBL/GenBank/DDBJ databases">
        <authorList>
            <person name="Varghese N."/>
            <person name="Submissions S."/>
        </authorList>
    </citation>
    <scope>NUCLEOTIDE SEQUENCE [LARGE SCALE GENOMIC DNA]</scope>
    <source>
        <strain evidence="2">DSM 46732</strain>
    </source>
</reference>